<feature type="compositionally biased region" description="Basic and acidic residues" evidence="1">
    <location>
        <begin position="276"/>
        <end position="291"/>
    </location>
</feature>
<dbReference type="PANTHER" id="PTHR43384">
    <property type="entry name" value="SEPTUM SITE-DETERMINING PROTEIN MIND HOMOLOG, CHLOROPLASTIC-RELATED"/>
    <property type="match status" value="1"/>
</dbReference>
<evidence type="ECO:0000256" key="1">
    <source>
        <dbReference type="SAM" id="MobiDB-lite"/>
    </source>
</evidence>
<organism evidence="3 4">
    <name type="scientific">Actinomadura rugatobispora</name>
    <dbReference type="NCBI Taxonomy" id="1994"/>
    <lineage>
        <taxon>Bacteria</taxon>
        <taxon>Bacillati</taxon>
        <taxon>Actinomycetota</taxon>
        <taxon>Actinomycetes</taxon>
        <taxon>Streptosporangiales</taxon>
        <taxon>Thermomonosporaceae</taxon>
        <taxon>Actinomadura</taxon>
    </lineage>
</organism>
<evidence type="ECO:0000313" key="3">
    <source>
        <dbReference type="EMBL" id="MFC5745994.1"/>
    </source>
</evidence>
<proteinExistence type="predicted"/>
<dbReference type="PANTHER" id="PTHR43384:SF14">
    <property type="entry name" value="ESX-1 SECRETION-ASSOCIATED PROTEIN ESPI"/>
    <property type="match status" value="1"/>
</dbReference>
<dbReference type="Proteomes" id="UP001596074">
    <property type="component" value="Unassembled WGS sequence"/>
</dbReference>
<evidence type="ECO:0000259" key="2">
    <source>
        <dbReference type="Pfam" id="PF01656"/>
    </source>
</evidence>
<feature type="compositionally biased region" description="Low complexity" evidence="1">
    <location>
        <begin position="77"/>
        <end position="88"/>
    </location>
</feature>
<reference evidence="4" key="1">
    <citation type="journal article" date="2019" name="Int. J. Syst. Evol. Microbiol.">
        <title>The Global Catalogue of Microorganisms (GCM) 10K type strain sequencing project: providing services to taxonomists for standard genome sequencing and annotation.</title>
        <authorList>
            <consortium name="The Broad Institute Genomics Platform"/>
            <consortium name="The Broad Institute Genome Sequencing Center for Infectious Disease"/>
            <person name="Wu L."/>
            <person name="Ma J."/>
        </authorList>
    </citation>
    <scope>NUCLEOTIDE SEQUENCE [LARGE SCALE GENOMIC DNA]</scope>
    <source>
        <strain evidence="4">KCTC 42087</strain>
    </source>
</reference>
<dbReference type="InterPro" id="IPR050625">
    <property type="entry name" value="ParA/MinD_ATPase"/>
</dbReference>
<feature type="region of interest" description="Disordered" evidence="1">
    <location>
        <begin position="21"/>
        <end position="218"/>
    </location>
</feature>
<comment type="caution">
    <text evidence="3">The sequence shown here is derived from an EMBL/GenBank/DDBJ whole genome shotgun (WGS) entry which is preliminary data.</text>
</comment>
<dbReference type="InterPro" id="IPR002586">
    <property type="entry name" value="CobQ/CobB/MinD/ParA_Nub-bd_dom"/>
</dbReference>
<feature type="domain" description="CobQ/CobB/MinD/ParA nucleotide binding" evidence="2">
    <location>
        <begin position="330"/>
        <end position="537"/>
    </location>
</feature>
<gene>
    <name evidence="3" type="ORF">ACFPZN_10275</name>
</gene>
<dbReference type="EMBL" id="JBHSON010000011">
    <property type="protein sequence ID" value="MFC5745994.1"/>
    <property type="molecule type" value="Genomic_DNA"/>
</dbReference>
<feature type="compositionally biased region" description="Pro residues" evidence="1">
    <location>
        <begin position="174"/>
        <end position="186"/>
    </location>
</feature>
<dbReference type="Gene3D" id="3.40.50.300">
    <property type="entry name" value="P-loop containing nucleotide triphosphate hydrolases"/>
    <property type="match status" value="1"/>
</dbReference>
<feature type="region of interest" description="Disordered" evidence="1">
    <location>
        <begin position="233"/>
        <end position="309"/>
    </location>
</feature>
<name>A0ABW0ZW45_9ACTN</name>
<protein>
    <submittedName>
        <fullName evidence="3">MinD/ParA family protein</fullName>
    </submittedName>
</protein>
<feature type="compositionally biased region" description="Pro residues" evidence="1">
    <location>
        <begin position="53"/>
        <end position="76"/>
    </location>
</feature>
<dbReference type="InterPro" id="IPR027417">
    <property type="entry name" value="P-loop_NTPase"/>
</dbReference>
<dbReference type="Pfam" id="PF01656">
    <property type="entry name" value="CbiA"/>
    <property type="match status" value="1"/>
</dbReference>
<dbReference type="RefSeq" id="WP_378281613.1">
    <property type="nucleotide sequence ID" value="NZ_JBHSON010000011.1"/>
</dbReference>
<accession>A0ABW0ZW45</accession>
<dbReference type="PRINTS" id="PR01217">
    <property type="entry name" value="PRICHEXTENSN"/>
</dbReference>
<sequence length="574" mass="58019">MSDSGWQQGVLRDLGASQRGLAVLGPPSASSAGGTLGAESAAAPPMAERSDPVPAPEPATAPSDAVPPAPPPPPPSFAAQQQRVAPVAEPAPAPPGPPVAESAPPPPAPPAPPMPVAAPVQEAAPPPPPPPPPPAPPSMPGPPVPPTPVADVPAPPAPPPPPPALDPQQQEAAPAPPGPPAPPPFLGQPDAAQQPQPDAASQQGAEQQPPAFSMVRPETGAFGASLAFGALAGVDDDEPYDPTGGMQGPPQQQAQHGQDPAAAAAAAGQQAAPRPPAEDLVRKVQHGDPLVRRMGRGVRKAVGGSAGQDGQQQAAFAELMQRSVPSYRQLAVASVRGGAGKTTMAALVATELARNRTDRVLAADADAELGSLPLRLGVHAERSLFDLAGTSPRSFEEAAPFLSRTADGLWVMSSTRGGRIAGEFTLDTFQTALGAVSRYVSAAVVDCGAGILTELNRGILAHAHGLVLVTPGTVDGALSARGALEWFAANNQQGLLSRTVIAMVSHAPQVGADLERAQQMLTAWGLPVVHVPYDRHVATGSALDLTKIAAATRSAVNRIVHEVFARSLSAPGAP</sequence>
<keyword evidence="4" id="KW-1185">Reference proteome</keyword>
<dbReference type="SUPFAM" id="SSF52540">
    <property type="entry name" value="P-loop containing nucleoside triphosphate hydrolases"/>
    <property type="match status" value="1"/>
</dbReference>
<feature type="compositionally biased region" description="Pro residues" evidence="1">
    <location>
        <begin position="124"/>
        <end position="165"/>
    </location>
</feature>
<feature type="compositionally biased region" description="Low complexity" evidence="1">
    <location>
        <begin position="187"/>
        <end position="205"/>
    </location>
</feature>
<feature type="compositionally biased region" description="Low complexity" evidence="1">
    <location>
        <begin position="248"/>
        <end position="272"/>
    </location>
</feature>
<evidence type="ECO:0000313" key="4">
    <source>
        <dbReference type="Proteomes" id="UP001596074"/>
    </source>
</evidence>
<feature type="compositionally biased region" description="Pro residues" evidence="1">
    <location>
        <begin position="89"/>
        <end position="116"/>
    </location>
</feature>